<evidence type="ECO:0000256" key="1">
    <source>
        <dbReference type="PROSITE-ProRule" id="PRU00175"/>
    </source>
</evidence>
<dbReference type="SUPFAM" id="SSF57850">
    <property type="entry name" value="RING/U-box"/>
    <property type="match status" value="1"/>
</dbReference>
<sequence>MFDRKGKGKKRALESGEQHSGHEQGQGTTRGSSSSLSPTPASDSESDAQPAPPSKKRKRAETRPCPVCHELIPLRLIPKHTELEMSRVETIIRAVGETEVVHDEWDNRFNDSTPQHDTKPRRSAARALRSFRTTHPSNPSSSSALTKSLAYVSRRRKARYLRLKDLAREDDSDHDSYSRLRGHEYEECIETTCPVCLTVVRGDEDVVDAHVDACLAYEAARAEQQADEELDVGECEGAYVGNVSSARGTDFHIRDRTLQDVDDDIDVDGEDEFGDAQFTEGDILRLSSSSGAAPAIPQQSSSAARSNRDRQHRSPDVELDLDLDIDVELTDDDERTKSLRDLVAAGKIVRSHPNLTLATSSSSIQNGVIHEVHDKINIREEIKVQIDEPIAVDTGDLAIARARRAGDERALIRALESKVAHLESSHPPPTLLCRICLDAYTEPTASTGCWHTCCRECWLRCLGTTRMCPICKRITVAGDLRRVYL</sequence>
<feature type="region of interest" description="Disordered" evidence="2">
    <location>
        <begin position="289"/>
        <end position="317"/>
    </location>
</feature>
<dbReference type="Pfam" id="PF13923">
    <property type="entry name" value="zf-C3HC4_2"/>
    <property type="match status" value="1"/>
</dbReference>
<protein>
    <recommendedName>
        <fullName evidence="3">RING-type domain-containing protein</fullName>
    </recommendedName>
</protein>
<keyword evidence="1" id="KW-0862">Zinc</keyword>
<dbReference type="PANTHER" id="PTHR13459">
    <property type="entry name" value="E3 UBIQUITIN-PROTEIN LIGASE RNF220 ISOFORM X1"/>
    <property type="match status" value="1"/>
</dbReference>
<keyword evidence="1" id="KW-0479">Metal-binding</keyword>
<evidence type="ECO:0000313" key="4">
    <source>
        <dbReference type="EMBL" id="TFK99185.1"/>
    </source>
</evidence>
<gene>
    <name evidence="4" type="ORF">BDV98DRAFT_650909</name>
</gene>
<name>A0A5C3QAT4_9AGAR</name>
<evidence type="ECO:0000313" key="5">
    <source>
        <dbReference type="Proteomes" id="UP000305067"/>
    </source>
</evidence>
<dbReference type="STRING" id="1884261.A0A5C3QAT4"/>
<dbReference type="PANTHER" id="PTHR13459:SF1">
    <property type="entry name" value="E3 UBIQUITIN-PROTEIN LIGASE RNF220 ISOFORM X1"/>
    <property type="match status" value="1"/>
</dbReference>
<feature type="compositionally biased region" description="Low complexity" evidence="2">
    <location>
        <begin position="23"/>
        <end position="43"/>
    </location>
</feature>
<dbReference type="GO" id="GO:0061630">
    <property type="term" value="F:ubiquitin protein ligase activity"/>
    <property type="evidence" value="ECO:0007669"/>
    <property type="project" value="TreeGrafter"/>
</dbReference>
<dbReference type="Gene3D" id="3.30.40.10">
    <property type="entry name" value="Zinc/RING finger domain, C3HC4 (zinc finger)"/>
    <property type="match status" value="1"/>
</dbReference>
<dbReference type="EMBL" id="ML178835">
    <property type="protein sequence ID" value="TFK99185.1"/>
    <property type="molecule type" value="Genomic_DNA"/>
</dbReference>
<reference evidence="4 5" key="1">
    <citation type="journal article" date="2019" name="Nat. Ecol. Evol.">
        <title>Megaphylogeny resolves global patterns of mushroom evolution.</title>
        <authorList>
            <person name="Varga T."/>
            <person name="Krizsan K."/>
            <person name="Foldi C."/>
            <person name="Dima B."/>
            <person name="Sanchez-Garcia M."/>
            <person name="Sanchez-Ramirez S."/>
            <person name="Szollosi G.J."/>
            <person name="Szarkandi J.G."/>
            <person name="Papp V."/>
            <person name="Albert L."/>
            <person name="Andreopoulos W."/>
            <person name="Angelini C."/>
            <person name="Antonin V."/>
            <person name="Barry K.W."/>
            <person name="Bougher N.L."/>
            <person name="Buchanan P."/>
            <person name="Buyck B."/>
            <person name="Bense V."/>
            <person name="Catcheside P."/>
            <person name="Chovatia M."/>
            <person name="Cooper J."/>
            <person name="Damon W."/>
            <person name="Desjardin D."/>
            <person name="Finy P."/>
            <person name="Geml J."/>
            <person name="Haridas S."/>
            <person name="Hughes K."/>
            <person name="Justo A."/>
            <person name="Karasinski D."/>
            <person name="Kautmanova I."/>
            <person name="Kiss B."/>
            <person name="Kocsube S."/>
            <person name="Kotiranta H."/>
            <person name="LaButti K.M."/>
            <person name="Lechner B.E."/>
            <person name="Liimatainen K."/>
            <person name="Lipzen A."/>
            <person name="Lukacs Z."/>
            <person name="Mihaltcheva S."/>
            <person name="Morgado L.N."/>
            <person name="Niskanen T."/>
            <person name="Noordeloos M.E."/>
            <person name="Ohm R.A."/>
            <person name="Ortiz-Santana B."/>
            <person name="Ovrebo C."/>
            <person name="Racz N."/>
            <person name="Riley R."/>
            <person name="Savchenko A."/>
            <person name="Shiryaev A."/>
            <person name="Soop K."/>
            <person name="Spirin V."/>
            <person name="Szebenyi C."/>
            <person name="Tomsovsky M."/>
            <person name="Tulloss R.E."/>
            <person name="Uehling J."/>
            <person name="Grigoriev I.V."/>
            <person name="Vagvolgyi C."/>
            <person name="Papp T."/>
            <person name="Martin F.M."/>
            <person name="Miettinen O."/>
            <person name="Hibbett D.S."/>
            <person name="Nagy L.G."/>
        </authorList>
    </citation>
    <scope>NUCLEOTIDE SEQUENCE [LARGE SCALE GENOMIC DNA]</scope>
    <source>
        <strain evidence="4 5">CBS 309.79</strain>
    </source>
</reference>
<dbReference type="InterPro" id="IPR031824">
    <property type="entry name" value="RNF220_mid"/>
</dbReference>
<organism evidence="4 5">
    <name type="scientific">Pterulicium gracile</name>
    <dbReference type="NCBI Taxonomy" id="1884261"/>
    <lineage>
        <taxon>Eukaryota</taxon>
        <taxon>Fungi</taxon>
        <taxon>Dikarya</taxon>
        <taxon>Basidiomycota</taxon>
        <taxon>Agaricomycotina</taxon>
        <taxon>Agaricomycetes</taxon>
        <taxon>Agaricomycetidae</taxon>
        <taxon>Agaricales</taxon>
        <taxon>Pleurotineae</taxon>
        <taxon>Pterulaceae</taxon>
        <taxon>Pterulicium</taxon>
    </lineage>
</organism>
<dbReference type="OrthoDB" id="6270329at2759"/>
<feature type="domain" description="RING-type" evidence="3">
    <location>
        <begin position="433"/>
        <end position="472"/>
    </location>
</feature>
<dbReference type="GO" id="GO:0016567">
    <property type="term" value="P:protein ubiquitination"/>
    <property type="evidence" value="ECO:0007669"/>
    <property type="project" value="TreeGrafter"/>
</dbReference>
<dbReference type="InterPro" id="IPR052443">
    <property type="entry name" value="E3_ubiq-ligase_RNF220-like"/>
</dbReference>
<feature type="compositionally biased region" description="Basic and acidic residues" evidence="2">
    <location>
        <begin position="1"/>
        <end position="22"/>
    </location>
</feature>
<keyword evidence="1" id="KW-0863">Zinc-finger</keyword>
<accession>A0A5C3QAT4</accession>
<feature type="compositionally biased region" description="Basic and acidic residues" evidence="2">
    <location>
        <begin position="306"/>
        <end position="316"/>
    </location>
</feature>
<evidence type="ECO:0000259" key="3">
    <source>
        <dbReference type="PROSITE" id="PS50089"/>
    </source>
</evidence>
<dbReference type="Pfam" id="PF15926">
    <property type="entry name" value="RNF220"/>
    <property type="match status" value="1"/>
</dbReference>
<proteinExistence type="predicted"/>
<feature type="region of interest" description="Disordered" evidence="2">
    <location>
        <begin position="1"/>
        <end position="62"/>
    </location>
</feature>
<feature type="compositionally biased region" description="Low complexity" evidence="2">
    <location>
        <begin position="289"/>
        <end position="305"/>
    </location>
</feature>
<dbReference type="Proteomes" id="UP000305067">
    <property type="component" value="Unassembled WGS sequence"/>
</dbReference>
<dbReference type="InterPro" id="IPR001841">
    <property type="entry name" value="Znf_RING"/>
</dbReference>
<keyword evidence="5" id="KW-1185">Reference proteome</keyword>
<feature type="region of interest" description="Disordered" evidence="2">
    <location>
        <begin position="107"/>
        <end position="126"/>
    </location>
</feature>
<feature type="compositionally biased region" description="Basic and acidic residues" evidence="2">
    <location>
        <begin position="107"/>
        <end position="120"/>
    </location>
</feature>
<dbReference type="GO" id="GO:0008270">
    <property type="term" value="F:zinc ion binding"/>
    <property type="evidence" value="ECO:0007669"/>
    <property type="project" value="UniProtKB-KW"/>
</dbReference>
<dbReference type="AlphaFoldDB" id="A0A5C3QAT4"/>
<evidence type="ECO:0000256" key="2">
    <source>
        <dbReference type="SAM" id="MobiDB-lite"/>
    </source>
</evidence>
<dbReference type="InterPro" id="IPR013083">
    <property type="entry name" value="Znf_RING/FYVE/PHD"/>
</dbReference>
<dbReference type="PROSITE" id="PS50089">
    <property type="entry name" value="ZF_RING_2"/>
    <property type="match status" value="1"/>
</dbReference>